<dbReference type="InterPro" id="IPR011990">
    <property type="entry name" value="TPR-like_helical_dom_sf"/>
</dbReference>
<reference evidence="4 5" key="1">
    <citation type="submission" date="2019-02" db="EMBL/GenBank/DDBJ databases">
        <title>Deep-cultivation of Planctomycetes and their phenomic and genomic characterization uncovers novel biology.</title>
        <authorList>
            <person name="Wiegand S."/>
            <person name="Jogler M."/>
            <person name="Boedeker C."/>
            <person name="Pinto D."/>
            <person name="Vollmers J."/>
            <person name="Rivas-Marin E."/>
            <person name="Kohn T."/>
            <person name="Peeters S.H."/>
            <person name="Heuer A."/>
            <person name="Rast P."/>
            <person name="Oberbeckmann S."/>
            <person name="Bunk B."/>
            <person name="Jeske O."/>
            <person name="Meyerdierks A."/>
            <person name="Storesund J.E."/>
            <person name="Kallscheuer N."/>
            <person name="Luecker S."/>
            <person name="Lage O.M."/>
            <person name="Pohl T."/>
            <person name="Merkel B.J."/>
            <person name="Hornburger P."/>
            <person name="Mueller R.-W."/>
            <person name="Bruemmer F."/>
            <person name="Labrenz M."/>
            <person name="Spormann A.M."/>
            <person name="Op den Camp H."/>
            <person name="Overmann J."/>
            <person name="Amann R."/>
            <person name="Jetten M.S.M."/>
            <person name="Mascher T."/>
            <person name="Medema M.H."/>
            <person name="Devos D.P."/>
            <person name="Kaster A.-K."/>
            <person name="Ovreas L."/>
            <person name="Rohde M."/>
            <person name="Galperin M.Y."/>
            <person name="Jogler C."/>
        </authorList>
    </citation>
    <scope>NUCLEOTIDE SEQUENCE [LARGE SCALE GENOMIC DNA]</scope>
    <source>
        <strain evidence="4 5">Pan181</strain>
    </source>
</reference>
<name>A0A518ATY8_9BACT</name>
<dbReference type="Pfam" id="PF09699">
    <property type="entry name" value="Paired_CXXCH_1"/>
    <property type="match status" value="1"/>
</dbReference>
<sequence length="749" mass="84782">MKRRIAKQGIALWLVITALVAVVLVGAVAFDYVATEPDDALAVASYVGRGQCIDCHQAEYDDFHGSDHDRAMELATEDAVVGDFNNTEFERFGQVTRFFRKGDEYWVNAEGPDGENHDYLIKYTFGIRPLQQYMVEFPDGRVQVLRVSWDTVKNEWFYVPPPDATDERLLPDDPTHWTGIAQNWNTTCAICHSTNLQKNYDVETDTYHTTFSEIDVSCEACHGPGSLHVKLANSNSLFWDRKHGYGLAKLKSLDPTPQLNTCAPCHSRRSEVHPDFRPPEAVDNYYDVSLIHEGLYHADGQILDEVYVYGSFLQSRMYREGIRCSDCHNPHSLKTKFEGNALCAQCHVPAKYDTPTHHHHEVGTLGASCVECHMPETKYMVVDPRRDHSIRVPRPDLTVSLGTPNACNRCHTKVEESAQWAADKVLEWYGPNRPDDPHWAVALAAARQGDPEKEEEILAALDRKTTPEIIKATIYEMLSLYHTPESNEAVDEAIDSPVPKIRQAAIGSVEINSVDEAVKRIGPRLSDSSRIVRIAAARRLLEIPPEMLGNKAAEEFPEAVEEYRQQLLLSSERAGAHQQLAQLARREGKQKKAEQELRLAIRLEPYLSSLRSELALLLSDAGGDQAEINRLRREEIELLKRDAEMLPDNGSIYYRQGVLLYQLGDLVEAEAPSNTAVELEPRVYQYSLWLATLQYELYRRGDEKAYDRALKSVEHLNELDPRRGDAMGLLQALKQLRKQRIQATDKPAE</sequence>
<gene>
    <name evidence="4" type="ORF">Pan181_44340</name>
</gene>
<keyword evidence="1" id="KW-0732">Signal</keyword>
<dbReference type="PANTHER" id="PTHR35038">
    <property type="entry name" value="DISSIMILATORY SULFITE REDUCTASE SIRA"/>
    <property type="match status" value="1"/>
</dbReference>
<evidence type="ECO:0000313" key="4">
    <source>
        <dbReference type="EMBL" id="QDU58201.1"/>
    </source>
</evidence>
<dbReference type="OrthoDB" id="234670at2"/>
<dbReference type="InterPro" id="IPR010177">
    <property type="entry name" value="Paired_CXXCH_1"/>
</dbReference>
<protein>
    <submittedName>
        <fullName evidence="4">Doubled CXXCH motif (Paired_CXXCH_1)</fullName>
    </submittedName>
</protein>
<dbReference type="SUPFAM" id="SSF48371">
    <property type="entry name" value="ARM repeat"/>
    <property type="match status" value="1"/>
</dbReference>
<evidence type="ECO:0000313" key="5">
    <source>
        <dbReference type="Proteomes" id="UP000315750"/>
    </source>
</evidence>
<dbReference type="Pfam" id="PF13435">
    <property type="entry name" value="Cytochrome_C554"/>
    <property type="match status" value="1"/>
</dbReference>
<evidence type="ECO:0000256" key="1">
    <source>
        <dbReference type="ARBA" id="ARBA00022729"/>
    </source>
</evidence>
<accession>A0A518ATY8</accession>
<dbReference type="Gene3D" id="1.25.40.10">
    <property type="entry name" value="Tetratricopeptide repeat domain"/>
    <property type="match status" value="2"/>
</dbReference>
<dbReference type="Gene3D" id="1.10.1130.10">
    <property type="entry name" value="Flavocytochrome C3, Chain A"/>
    <property type="match status" value="2"/>
</dbReference>
<dbReference type="InterPro" id="IPR016024">
    <property type="entry name" value="ARM-type_fold"/>
</dbReference>
<proteinExistence type="predicted"/>
<evidence type="ECO:0000259" key="3">
    <source>
        <dbReference type="Pfam" id="PF13435"/>
    </source>
</evidence>
<dbReference type="RefSeq" id="WP_145249825.1">
    <property type="nucleotide sequence ID" value="NZ_CP036278.1"/>
</dbReference>
<dbReference type="SMART" id="SM00028">
    <property type="entry name" value="TPR"/>
    <property type="match status" value="2"/>
</dbReference>
<keyword evidence="5" id="KW-1185">Reference proteome</keyword>
<feature type="domain" description="Cytochrome c-552/4" evidence="3">
    <location>
        <begin position="184"/>
        <end position="223"/>
    </location>
</feature>
<evidence type="ECO:0000259" key="2">
    <source>
        <dbReference type="Pfam" id="PF09699"/>
    </source>
</evidence>
<dbReference type="InterPro" id="IPR023155">
    <property type="entry name" value="Cyt_c-552/4"/>
</dbReference>
<dbReference type="KEGG" id="amuc:Pan181_44340"/>
<dbReference type="InterPro" id="IPR036280">
    <property type="entry name" value="Multihaem_cyt_sf"/>
</dbReference>
<dbReference type="InterPro" id="IPR051829">
    <property type="entry name" value="Multiheme_Cytochr_ET"/>
</dbReference>
<dbReference type="PANTHER" id="PTHR35038:SF8">
    <property type="entry name" value="C-TYPE POLYHEME CYTOCHROME OMCC"/>
    <property type="match status" value="1"/>
</dbReference>
<dbReference type="InterPro" id="IPR019734">
    <property type="entry name" value="TPR_rpt"/>
</dbReference>
<feature type="domain" description="Doubled CXXCH motif" evidence="2">
    <location>
        <begin position="320"/>
        <end position="350"/>
    </location>
</feature>
<dbReference type="Proteomes" id="UP000315750">
    <property type="component" value="Chromosome"/>
</dbReference>
<dbReference type="SUPFAM" id="SSF48695">
    <property type="entry name" value="Multiheme cytochromes"/>
    <property type="match status" value="1"/>
</dbReference>
<dbReference type="EMBL" id="CP036278">
    <property type="protein sequence ID" value="QDU58201.1"/>
    <property type="molecule type" value="Genomic_DNA"/>
</dbReference>
<organism evidence="4 5">
    <name type="scientific">Aeoliella mucimassa</name>
    <dbReference type="NCBI Taxonomy" id="2527972"/>
    <lineage>
        <taxon>Bacteria</taxon>
        <taxon>Pseudomonadati</taxon>
        <taxon>Planctomycetota</taxon>
        <taxon>Planctomycetia</taxon>
        <taxon>Pirellulales</taxon>
        <taxon>Lacipirellulaceae</taxon>
        <taxon>Aeoliella</taxon>
    </lineage>
</organism>
<dbReference type="AlphaFoldDB" id="A0A518ATY8"/>
<dbReference type="SUPFAM" id="SSF48452">
    <property type="entry name" value="TPR-like"/>
    <property type="match status" value="1"/>
</dbReference>